<name>A0A062V722_9EURY</name>
<dbReference type="AlphaFoldDB" id="A0A062V722"/>
<dbReference type="GO" id="GO:0043190">
    <property type="term" value="C:ATP-binding cassette (ABC) transporter complex"/>
    <property type="evidence" value="ECO:0007669"/>
    <property type="project" value="InterPro"/>
</dbReference>
<protein>
    <submittedName>
        <fullName evidence="7">Cobalt ABC transporter, permease protein CbiQ</fullName>
    </submittedName>
</protein>
<organism evidence="7 8">
    <name type="scientific">Candidatus Methanoperedens nitratireducens</name>
    <dbReference type="NCBI Taxonomy" id="1392998"/>
    <lineage>
        <taxon>Archaea</taxon>
        <taxon>Methanobacteriati</taxon>
        <taxon>Methanobacteriota</taxon>
        <taxon>Stenosarchaea group</taxon>
        <taxon>Methanomicrobia</taxon>
        <taxon>Methanosarcinales</taxon>
        <taxon>ANME-2 cluster</taxon>
        <taxon>Candidatus Methanoperedentaceae</taxon>
        <taxon>Candidatus Methanoperedens</taxon>
    </lineage>
</organism>
<dbReference type="EMBL" id="JMIY01000001">
    <property type="protein sequence ID" value="KCZ73112.1"/>
    <property type="molecule type" value="Genomic_DNA"/>
</dbReference>
<dbReference type="CDD" id="cd16914">
    <property type="entry name" value="EcfT"/>
    <property type="match status" value="1"/>
</dbReference>
<accession>A0A062V722</accession>
<keyword evidence="2" id="KW-1003">Cell membrane</keyword>
<keyword evidence="5 6" id="KW-0472">Membrane</keyword>
<evidence type="ECO:0000313" key="7">
    <source>
        <dbReference type="EMBL" id="KCZ73112.1"/>
    </source>
</evidence>
<evidence type="ECO:0000256" key="5">
    <source>
        <dbReference type="ARBA" id="ARBA00023136"/>
    </source>
</evidence>
<dbReference type="InterPro" id="IPR003339">
    <property type="entry name" value="ABC/ECF_trnsptr_transmembrane"/>
</dbReference>
<dbReference type="PANTHER" id="PTHR34857">
    <property type="entry name" value="SLL0384 PROTEIN"/>
    <property type="match status" value="1"/>
</dbReference>
<reference evidence="7 8" key="1">
    <citation type="journal article" date="2013" name="Nature">
        <title>Anaerobic oxidation of methane coupled to nitrate reduction in a novel archaeal lineage.</title>
        <authorList>
            <person name="Haroon M.F."/>
            <person name="Hu S."/>
            <person name="Shi Y."/>
            <person name="Imelfort M."/>
            <person name="Keller J."/>
            <person name="Hugenholtz P."/>
            <person name="Yuan Z."/>
            <person name="Tyson G.W."/>
        </authorList>
    </citation>
    <scope>NUCLEOTIDE SEQUENCE [LARGE SCALE GENOMIC DNA]</scope>
    <source>
        <strain evidence="7 8">ANME-2d</strain>
    </source>
</reference>
<dbReference type="Proteomes" id="UP000027153">
    <property type="component" value="Unassembled WGS sequence"/>
</dbReference>
<dbReference type="OrthoDB" id="147479at2157"/>
<feature type="transmembrane region" description="Helical" evidence="6">
    <location>
        <begin position="12"/>
        <end position="30"/>
    </location>
</feature>
<feature type="transmembrane region" description="Helical" evidence="6">
    <location>
        <begin position="258"/>
        <end position="274"/>
    </location>
</feature>
<dbReference type="Pfam" id="PF02361">
    <property type="entry name" value="CbiQ"/>
    <property type="match status" value="1"/>
</dbReference>
<dbReference type="InterPro" id="IPR051611">
    <property type="entry name" value="ECF_transporter_component"/>
</dbReference>
<dbReference type="RefSeq" id="WP_048088298.1">
    <property type="nucleotide sequence ID" value="NZ_JMIY01000001.1"/>
</dbReference>
<comment type="subcellular location">
    <subcellularLocation>
        <location evidence="1">Cell membrane</location>
        <topology evidence="1">Multi-pass membrane protein</topology>
    </subcellularLocation>
</comment>
<keyword evidence="4 6" id="KW-1133">Transmembrane helix</keyword>
<dbReference type="PANTHER" id="PTHR34857:SF2">
    <property type="entry name" value="SLL0384 PROTEIN"/>
    <property type="match status" value="1"/>
</dbReference>
<dbReference type="GO" id="GO:0006824">
    <property type="term" value="P:cobalt ion transport"/>
    <property type="evidence" value="ECO:0007669"/>
    <property type="project" value="InterPro"/>
</dbReference>
<dbReference type="InterPro" id="IPR012809">
    <property type="entry name" value="ECF_CbiQ"/>
</dbReference>
<evidence type="ECO:0000256" key="2">
    <source>
        <dbReference type="ARBA" id="ARBA00022475"/>
    </source>
</evidence>
<feature type="transmembrane region" description="Helical" evidence="6">
    <location>
        <begin position="42"/>
        <end position="59"/>
    </location>
</feature>
<keyword evidence="8" id="KW-1185">Reference proteome</keyword>
<evidence type="ECO:0000256" key="4">
    <source>
        <dbReference type="ARBA" id="ARBA00022989"/>
    </source>
</evidence>
<sequence length="278" mass="31686">MLQWLTTDPLNGIVVTITFFISLIIGRYLREKRSQSGYRGRMIDSRIMIFAAFILIIAMTVMKNWHIPVIISILCMFIALRLGIFRDYTKKIIFPLVLALFILAIQGLTYGVNIIDLGFISVYSEGIEYGSLIFSRVFASASVLVLLVITTPENELLGSMRWFGVPGTIIEICSLMTRYIRTFSYEGKKLKLAQESRCGFSREQGFTKRMHNIASICGLLITRAFARSEEIYIAMISRAWRPGLQYPKDYLPLDKRDIMFGLVLSFGIIGLIGLDRFL</sequence>
<comment type="caution">
    <text evidence="7">The sequence shown here is derived from an EMBL/GenBank/DDBJ whole genome shotgun (WGS) entry which is preliminary data.</text>
</comment>
<keyword evidence="3 6" id="KW-0812">Transmembrane</keyword>
<feature type="transmembrane region" description="Helical" evidence="6">
    <location>
        <begin position="92"/>
        <end position="112"/>
    </location>
</feature>
<evidence type="ECO:0000256" key="6">
    <source>
        <dbReference type="SAM" id="Phobius"/>
    </source>
</evidence>
<dbReference type="NCBIfam" id="TIGR02454">
    <property type="entry name" value="ECF_T_CbiQ"/>
    <property type="match status" value="1"/>
</dbReference>
<feature type="transmembrane region" description="Helical" evidence="6">
    <location>
        <begin position="132"/>
        <end position="150"/>
    </location>
</feature>
<gene>
    <name evidence="7" type="ORF">ANME2D_00171</name>
</gene>
<evidence type="ECO:0000256" key="3">
    <source>
        <dbReference type="ARBA" id="ARBA00022692"/>
    </source>
</evidence>
<evidence type="ECO:0000313" key="8">
    <source>
        <dbReference type="Proteomes" id="UP000027153"/>
    </source>
</evidence>
<evidence type="ECO:0000256" key="1">
    <source>
        <dbReference type="ARBA" id="ARBA00004651"/>
    </source>
</evidence>
<proteinExistence type="predicted"/>
<feature type="transmembrane region" description="Helical" evidence="6">
    <location>
        <begin position="65"/>
        <end position="85"/>
    </location>
</feature>